<protein>
    <submittedName>
        <fullName evidence="3">Uncharacterized protein</fullName>
    </submittedName>
</protein>
<keyword evidence="2" id="KW-0812">Transmembrane</keyword>
<feature type="compositionally biased region" description="Basic residues" evidence="1">
    <location>
        <begin position="88"/>
        <end position="98"/>
    </location>
</feature>
<keyword evidence="4" id="KW-1185">Reference proteome</keyword>
<feature type="region of interest" description="Disordered" evidence="1">
    <location>
        <begin position="1"/>
        <end position="98"/>
    </location>
</feature>
<accession>A0AAD8Y732</accession>
<organism evidence="3 4">
    <name type="scientific">Skeletonema marinoi</name>
    <dbReference type="NCBI Taxonomy" id="267567"/>
    <lineage>
        <taxon>Eukaryota</taxon>
        <taxon>Sar</taxon>
        <taxon>Stramenopiles</taxon>
        <taxon>Ochrophyta</taxon>
        <taxon>Bacillariophyta</taxon>
        <taxon>Coscinodiscophyceae</taxon>
        <taxon>Thalassiosirophycidae</taxon>
        <taxon>Thalassiosirales</taxon>
        <taxon>Skeletonemataceae</taxon>
        <taxon>Skeletonema</taxon>
        <taxon>Skeletonema marinoi-dohrnii complex</taxon>
    </lineage>
</organism>
<dbReference type="EMBL" id="JATAAI010000014">
    <property type="protein sequence ID" value="KAK1740934.1"/>
    <property type="molecule type" value="Genomic_DNA"/>
</dbReference>
<dbReference type="AlphaFoldDB" id="A0AAD8Y732"/>
<comment type="caution">
    <text evidence="3">The sequence shown here is derived from an EMBL/GenBank/DDBJ whole genome shotgun (WGS) entry which is preliminary data.</text>
</comment>
<evidence type="ECO:0000313" key="3">
    <source>
        <dbReference type="EMBL" id="KAK1740934.1"/>
    </source>
</evidence>
<feature type="compositionally biased region" description="Polar residues" evidence="1">
    <location>
        <begin position="76"/>
        <end position="85"/>
    </location>
</feature>
<keyword evidence="2" id="KW-0472">Membrane</keyword>
<evidence type="ECO:0000256" key="1">
    <source>
        <dbReference type="SAM" id="MobiDB-lite"/>
    </source>
</evidence>
<feature type="region of interest" description="Disordered" evidence="1">
    <location>
        <begin position="344"/>
        <end position="366"/>
    </location>
</feature>
<keyword evidence="2" id="KW-1133">Transmembrane helix</keyword>
<evidence type="ECO:0000256" key="2">
    <source>
        <dbReference type="SAM" id="Phobius"/>
    </source>
</evidence>
<feature type="region of interest" description="Disordered" evidence="1">
    <location>
        <begin position="594"/>
        <end position="614"/>
    </location>
</feature>
<dbReference type="Proteomes" id="UP001224775">
    <property type="component" value="Unassembled WGS sequence"/>
</dbReference>
<sequence length="1067" mass="116759">MPLWSSRQQDYSEHAPLSAQNDYDDEEEPLPPYPANPNGRSSNGASAHEAMNINGGYDDEEDDEDDPGFGEGDFYQTGSGMSTQYPKIKQHKKQNNKPTTRHRTSLICAYLKYCLCCCGAFGGGRTKRCLMCLFYMVLFVTIMVCAAAVGYIIARDGTYQKSNGDNGNNNNNAEVLNKPQQTNAAKLPPPPLDLHHICSDWITESGRQKCQSECSMADCCSLPATNKNSCWEEQADECATYRAACMALELHSDDDTSGGSSGNGSSGGVMGPKTILYAPPSNLPILCSSEALATPGGFDNCANVCRPSRCCYPDNFDCNLADDRYCADYKDLCASVAESWRGSGHAVAPSSTTSSTSGGGTTSSQSPTIANEVMKKCNAASLNPPDECIDACKPGACCYVSSSYLPIEQLFNEYYGAANNPMQNMASCASSFGFCQQYGSCEHLNHMKDVAGWHSDEVNYVVDVSTPCKAEHIAQFGALECSNVCQPAHCCFSGEYACDDVQLGHLNCDDYKACQVLYPNKKASTMELLQLAERIDEVCSDSSLKTIGGRTECQAICSDHSCCFDQDGCSDDADKNCLAYAGCESYYELPMGGGQVDTNSNNNDNNNNNAGGSISTDMEVEEFVTALEETCSEENLKSINGIYKCHNKCQSHLCCFASADDQAQRDCSYERPTACNLYEPCNKLVNPIHGNKPVKSLEPADIETIVFDACYFGADPLKITEEMVQKCHGVCAQRLCCFSDYLLQSSCRDTVGEDECELYSLCEQLVTDDGVEVNSAIDLQENEFDVAHLCTSKVDEDTDLYDACKGLCIEKRSCCFDKPGYSCYEEEQDWCDEYKACEKTNLKFSGGVSTNSNSNGGISAGNNASPLAPEEIEKTVFDACYFGDDESRVTQELVTKCHNVCRSRLCCFDSYKLQGSCRATVGEDECELYSLCEQLINENGGEVKTFIELDLKEFDSDRPEISTSEQMIEKDVFDACYFGNDESRVTQELVTKCHNVCRSRLCCFDSFKLESSCRATVGEDECELYSLCEQLITADGDVVKTFIELDLKEFDSDTSNSNRAPGPGSNN</sequence>
<feature type="compositionally biased region" description="Low complexity" evidence="1">
    <location>
        <begin position="599"/>
        <end position="609"/>
    </location>
</feature>
<name>A0AAD8Y732_9STRA</name>
<evidence type="ECO:0000313" key="4">
    <source>
        <dbReference type="Proteomes" id="UP001224775"/>
    </source>
</evidence>
<feature type="compositionally biased region" description="Acidic residues" evidence="1">
    <location>
        <begin position="57"/>
        <end position="68"/>
    </location>
</feature>
<reference evidence="3" key="1">
    <citation type="submission" date="2023-06" db="EMBL/GenBank/DDBJ databases">
        <title>Survivors Of The Sea: Transcriptome response of Skeletonema marinoi to long-term dormancy.</title>
        <authorList>
            <person name="Pinder M.I.M."/>
            <person name="Kourtchenko O."/>
            <person name="Robertson E.K."/>
            <person name="Larsson T."/>
            <person name="Maumus F."/>
            <person name="Osuna-Cruz C.M."/>
            <person name="Vancaester E."/>
            <person name="Stenow R."/>
            <person name="Vandepoele K."/>
            <person name="Ploug H."/>
            <person name="Bruchert V."/>
            <person name="Godhe A."/>
            <person name="Topel M."/>
        </authorList>
    </citation>
    <scope>NUCLEOTIDE SEQUENCE</scope>
    <source>
        <strain evidence="3">R05AC</strain>
    </source>
</reference>
<gene>
    <name evidence="3" type="ORF">QTG54_008186</name>
</gene>
<feature type="transmembrane region" description="Helical" evidence="2">
    <location>
        <begin position="133"/>
        <end position="154"/>
    </location>
</feature>
<proteinExistence type="predicted"/>